<dbReference type="AlphaFoldDB" id="A0A521E6M0"/>
<evidence type="ECO:0000256" key="1">
    <source>
        <dbReference type="ARBA" id="ARBA00022741"/>
    </source>
</evidence>
<evidence type="ECO:0000313" key="3">
    <source>
        <dbReference type="EMBL" id="SMO78820.1"/>
    </source>
</evidence>
<organism evidence="3 4">
    <name type="scientific">Halorubrum cibi</name>
    <dbReference type="NCBI Taxonomy" id="413815"/>
    <lineage>
        <taxon>Archaea</taxon>
        <taxon>Methanobacteriati</taxon>
        <taxon>Methanobacteriota</taxon>
        <taxon>Stenosarchaea group</taxon>
        <taxon>Halobacteria</taxon>
        <taxon>Halobacteriales</taxon>
        <taxon>Haloferacaceae</taxon>
        <taxon>Halorubrum</taxon>
    </lineage>
</organism>
<dbReference type="GO" id="GO:0005524">
    <property type="term" value="F:ATP binding"/>
    <property type="evidence" value="ECO:0007669"/>
    <property type="project" value="UniProtKB-KW"/>
</dbReference>
<accession>A0A521E6M0</accession>
<keyword evidence="1" id="KW-0547">Nucleotide-binding</keyword>
<dbReference type="InterPro" id="IPR027417">
    <property type="entry name" value="P-loop_NTPase"/>
</dbReference>
<dbReference type="Pfam" id="PF23442">
    <property type="entry name" value="DUF7125"/>
    <property type="match status" value="1"/>
</dbReference>
<evidence type="ECO:0000256" key="2">
    <source>
        <dbReference type="ARBA" id="ARBA00022840"/>
    </source>
</evidence>
<reference evidence="3 4" key="1">
    <citation type="submission" date="2017-05" db="EMBL/GenBank/DDBJ databases">
        <authorList>
            <person name="Varghese N."/>
            <person name="Submissions S."/>
        </authorList>
    </citation>
    <scope>NUCLEOTIDE SEQUENCE [LARGE SCALE GENOMIC DNA]</scope>
    <source>
        <strain evidence="3 4">DSM 19504</strain>
    </source>
</reference>
<protein>
    <submittedName>
        <fullName evidence="3">DNA repair protein RadA/Sms</fullName>
    </submittedName>
</protein>
<dbReference type="PANTHER" id="PTHR43637:SF1">
    <property type="entry name" value="UPF0273 PROTEIN TM_0370"/>
    <property type="match status" value="1"/>
</dbReference>
<keyword evidence="2" id="KW-0067">ATP-binding</keyword>
<keyword evidence="4" id="KW-1185">Reference proteome</keyword>
<dbReference type="PANTHER" id="PTHR43637">
    <property type="entry name" value="UPF0273 PROTEIN TM_0370"/>
    <property type="match status" value="1"/>
</dbReference>
<dbReference type="Proteomes" id="UP000319712">
    <property type="component" value="Unassembled WGS sequence"/>
</dbReference>
<proteinExistence type="predicted"/>
<dbReference type="EMBL" id="FXTD01000009">
    <property type="protein sequence ID" value="SMO78820.1"/>
    <property type="molecule type" value="Genomic_DNA"/>
</dbReference>
<sequence>MERLPTGIPVLDRELDGGLPAGSVVALKADPASQSELFLNTFAGVRETLYLTTVRSAEAVEGGLSASAVETGDPVVEAVDGEDPIEDARERLPSIPDDGTVIVDSTEPLEDADPLRYRSLLTDLVARTNETDATAILHALKTGGEPSRNRLVTEQVADVVFDLRTVVTGTAIENRLAVPKFRGGAALEEPVKLKLTDTVSVDTSRDIA</sequence>
<evidence type="ECO:0000313" key="4">
    <source>
        <dbReference type="Proteomes" id="UP000319712"/>
    </source>
</evidence>
<gene>
    <name evidence="3" type="ORF">SAMN06264867_10952</name>
</gene>
<dbReference type="OrthoDB" id="49711at2157"/>
<name>A0A521E6M0_9EURY</name>
<dbReference type="SUPFAM" id="SSF52540">
    <property type="entry name" value="P-loop containing nucleoside triphosphate hydrolases"/>
    <property type="match status" value="1"/>
</dbReference>
<dbReference type="Gene3D" id="3.40.50.300">
    <property type="entry name" value="P-loop containing nucleotide triphosphate hydrolases"/>
    <property type="match status" value="1"/>
</dbReference>
<dbReference type="InterPro" id="IPR055549">
    <property type="entry name" value="DUF7125"/>
</dbReference>
<dbReference type="RefSeq" id="WP_142987236.1">
    <property type="nucleotide sequence ID" value="NZ_FXTD01000009.1"/>
</dbReference>